<name>A0ABD0LI73_9CAEN</name>
<dbReference type="InterPro" id="IPR036388">
    <property type="entry name" value="WH-like_DNA-bd_sf"/>
</dbReference>
<dbReference type="Gene3D" id="1.10.10.10">
    <property type="entry name" value="Winged helix-like DNA-binding domain superfamily/Winged helix DNA-binding domain"/>
    <property type="match status" value="1"/>
</dbReference>
<organism evidence="3 4">
    <name type="scientific">Batillaria attramentaria</name>
    <dbReference type="NCBI Taxonomy" id="370345"/>
    <lineage>
        <taxon>Eukaryota</taxon>
        <taxon>Metazoa</taxon>
        <taxon>Spiralia</taxon>
        <taxon>Lophotrochozoa</taxon>
        <taxon>Mollusca</taxon>
        <taxon>Gastropoda</taxon>
        <taxon>Caenogastropoda</taxon>
        <taxon>Sorbeoconcha</taxon>
        <taxon>Cerithioidea</taxon>
        <taxon>Batillariidae</taxon>
        <taxon>Batillaria</taxon>
    </lineage>
</organism>
<proteinExistence type="predicted"/>
<feature type="region of interest" description="Disordered" evidence="1">
    <location>
        <begin position="84"/>
        <end position="124"/>
    </location>
</feature>
<evidence type="ECO:0000256" key="1">
    <source>
        <dbReference type="SAM" id="MobiDB-lite"/>
    </source>
</evidence>
<gene>
    <name evidence="3" type="ORF">BaRGS_00009960</name>
</gene>
<dbReference type="PROSITE" id="PS51504">
    <property type="entry name" value="H15"/>
    <property type="match status" value="1"/>
</dbReference>
<dbReference type="SMART" id="SM00526">
    <property type="entry name" value="H15"/>
    <property type="match status" value="1"/>
</dbReference>
<accession>A0ABD0LI73</accession>
<dbReference type="InterPro" id="IPR005818">
    <property type="entry name" value="Histone_H1/H5_H15"/>
</dbReference>
<sequence>MTRGGRGPHVTVDQVANAITHLGERGGSSLAAIRNVLKQEYSGASDITQGQLKRLLVRGVQQGKLRVAASASGGRFVLKNLTQSSAVGRQARKSASHASGGGARAGPGYGRRRRYRRSRNNNKG</sequence>
<reference evidence="3 4" key="1">
    <citation type="journal article" date="2023" name="Sci. Data">
        <title>Genome assembly of the Korean intertidal mud-creeper Batillaria attramentaria.</title>
        <authorList>
            <person name="Patra A.K."/>
            <person name="Ho P.T."/>
            <person name="Jun S."/>
            <person name="Lee S.J."/>
            <person name="Kim Y."/>
            <person name="Won Y.J."/>
        </authorList>
    </citation>
    <scope>NUCLEOTIDE SEQUENCE [LARGE SCALE GENOMIC DNA]</scope>
    <source>
        <strain evidence="3">Wonlab-2016</strain>
    </source>
</reference>
<comment type="caution">
    <text evidence="3">The sequence shown here is derived from an EMBL/GenBank/DDBJ whole genome shotgun (WGS) entry which is preliminary data.</text>
</comment>
<feature type="compositionally biased region" description="Gly residues" evidence="1">
    <location>
        <begin position="99"/>
        <end position="109"/>
    </location>
</feature>
<evidence type="ECO:0000313" key="4">
    <source>
        <dbReference type="Proteomes" id="UP001519460"/>
    </source>
</evidence>
<evidence type="ECO:0000259" key="2">
    <source>
        <dbReference type="PROSITE" id="PS51504"/>
    </source>
</evidence>
<feature type="compositionally biased region" description="Basic residues" evidence="1">
    <location>
        <begin position="110"/>
        <end position="124"/>
    </location>
</feature>
<feature type="domain" description="H15" evidence="2">
    <location>
        <begin position="1"/>
        <end position="80"/>
    </location>
</feature>
<dbReference type="SUPFAM" id="SSF46785">
    <property type="entry name" value="Winged helix' DNA-binding domain"/>
    <property type="match status" value="1"/>
</dbReference>
<dbReference type="EMBL" id="JACVVK020000048">
    <property type="protein sequence ID" value="KAK7498868.1"/>
    <property type="molecule type" value="Genomic_DNA"/>
</dbReference>
<protein>
    <recommendedName>
        <fullName evidence="2">H15 domain-containing protein</fullName>
    </recommendedName>
</protein>
<dbReference type="Pfam" id="PF00538">
    <property type="entry name" value="Linker_histone"/>
    <property type="match status" value="1"/>
</dbReference>
<evidence type="ECO:0000313" key="3">
    <source>
        <dbReference type="EMBL" id="KAK7498868.1"/>
    </source>
</evidence>
<keyword evidence="4" id="KW-1185">Reference proteome</keyword>
<dbReference type="AlphaFoldDB" id="A0ABD0LI73"/>
<dbReference type="InterPro" id="IPR036390">
    <property type="entry name" value="WH_DNA-bd_sf"/>
</dbReference>
<dbReference type="Proteomes" id="UP001519460">
    <property type="component" value="Unassembled WGS sequence"/>
</dbReference>